<name>D4DBY9_TRIVH</name>
<evidence type="ECO:0000256" key="1">
    <source>
        <dbReference type="ARBA" id="ARBA00022603"/>
    </source>
</evidence>
<dbReference type="KEGG" id="tve:TRV_04641"/>
<evidence type="ECO:0000313" key="6">
    <source>
        <dbReference type="Proteomes" id="UP000008383"/>
    </source>
</evidence>
<dbReference type="InterPro" id="IPR016461">
    <property type="entry name" value="COMT-like"/>
</dbReference>
<dbReference type="GO" id="GO:0032259">
    <property type="term" value="P:methylation"/>
    <property type="evidence" value="ECO:0007669"/>
    <property type="project" value="UniProtKB-KW"/>
</dbReference>
<feature type="domain" description="O-methyltransferase C-terminal" evidence="4">
    <location>
        <begin position="3"/>
        <end position="66"/>
    </location>
</feature>
<dbReference type="AlphaFoldDB" id="D4DBY9"/>
<dbReference type="Gene3D" id="3.40.50.150">
    <property type="entry name" value="Vaccinia Virus protein VP39"/>
    <property type="match status" value="1"/>
</dbReference>
<keyword evidence="3" id="KW-0949">S-adenosyl-L-methionine</keyword>
<dbReference type="HOGENOM" id="CLU_159447_0_0_1"/>
<dbReference type="PROSITE" id="PS51683">
    <property type="entry name" value="SAM_OMT_II"/>
    <property type="match status" value="1"/>
</dbReference>
<dbReference type="EMBL" id="ACYE01000235">
    <property type="protein sequence ID" value="EFE40591.1"/>
    <property type="molecule type" value="Genomic_DNA"/>
</dbReference>
<evidence type="ECO:0000256" key="3">
    <source>
        <dbReference type="ARBA" id="ARBA00022691"/>
    </source>
</evidence>
<reference evidence="6" key="1">
    <citation type="journal article" date="2011" name="Genome Biol.">
        <title>Comparative and functional genomics provide insights into the pathogenicity of dermatophytic fungi.</title>
        <authorList>
            <person name="Burmester A."/>
            <person name="Shelest E."/>
            <person name="Gloeckner G."/>
            <person name="Heddergott C."/>
            <person name="Schindler S."/>
            <person name="Staib P."/>
            <person name="Heidel A."/>
            <person name="Felder M."/>
            <person name="Petzold A."/>
            <person name="Szafranski K."/>
            <person name="Feuermann M."/>
            <person name="Pedruzzi I."/>
            <person name="Priebe S."/>
            <person name="Groth M."/>
            <person name="Winkler R."/>
            <person name="Li W."/>
            <person name="Kniemeyer O."/>
            <person name="Schroeckh V."/>
            <person name="Hertweck C."/>
            <person name="Hube B."/>
            <person name="White T.C."/>
            <person name="Platzer M."/>
            <person name="Guthke R."/>
            <person name="Heitman J."/>
            <person name="Woestemeyer J."/>
            <person name="Zipfel P.F."/>
            <person name="Monod M."/>
            <person name="Brakhage A.A."/>
        </authorList>
    </citation>
    <scope>NUCLEOTIDE SEQUENCE [LARGE SCALE GENOMIC DNA]</scope>
    <source>
        <strain evidence="6">HKI 0517</strain>
    </source>
</reference>
<proteinExistence type="predicted"/>
<dbReference type="Proteomes" id="UP000008383">
    <property type="component" value="Unassembled WGS sequence"/>
</dbReference>
<gene>
    <name evidence="5" type="ORF">TRV_04641</name>
</gene>
<dbReference type="PANTHER" id="PTHR43712:SF1">
    <property type="entry name" value="HYPOTHETICAL O-METHYLTRANSFERASE (EUROFUNG)-RELATED"/>
    <property type="match status" value="1"/>
</dbReference>
<dbReference type="GeneID" id="9578054"/>
<keyword evidence="6" id="KW-1185">Reference proteome</keyword>
<accession>D4DBY9</accession>
<keyword evidence="1" id="KW-0489">Methyltransferase</keyword>
<evidence type="ECO:0000256" key="2">
    <source>
        <dbReference type="ARBA" id="ARBA00022679"/>
    </source>
</evidence>
<dbReference type="GO" id="GO:0008171">
    <property type="term" value="F:O-methyltransferase activity"/>
    <property type="evidence" value="ECO:0007669"/>
    <property type="project" value="InterPro"/>
</dbReference>
<evidence type="ECO:0000259" key="4">
    <source>
        <dbReference type="Pfam" id="PF00891"/>
    </source>
</evidence>
<evidence type="ECO:0000313" key="5">
    <source>
        <dbReference type="EMBL" id="EFE40591.1"/>
    </source>
</evidence>
<dbReference type="Pfam" id="PF00891">
    <property type="entry name" value="Methyltransf_2"/>
    <property type="match status" value="1"/>
</dbReference>
<dbReference type="InterPro" id="IPR029063">
    <property type="entry name" value="SAM-dependent_MTases_sf"/>
</dbReference>
<dbReference type="SUPFAM" id="SSF53335">
    <property type="entry name" value="S-adenosyl-L-methionine-dependent methyltransferases"/>
    <property type="match status" value="1"/>
</dbReference>
<comment type="caution">
    <text evidence="5">The sequence shown here is derived from an EMBL/GenBank/DDBJ whole genome shotgun (WGS) entry which is preliminary data.</text>
</comment>
<keyword evidence="2" id="KW-0808">Transferase</keyword>
<dbReference type="PANTHER" id="PTHR43712">
    <property type="entry name" value="PUTATIVE (AFU_ORTHOLOGUE AFUA_4G14580)-RELATED"/>
    <property type="match status" value="1"/>
</dbReference>
<dbReference type="InterPro" id="IPR001077">
    <property type="entry name" value="COMT_C"/>
</dbReference>
<organism evidence="5 6">
    <name type="scientific">Trichophyton verrucosum (strain HKI 0517)</name>
    <dbReference type="NCBI Taxonomy" id="663202"/>
    <lineage>
        <taxon>Eukaryota</taxon>
        <taxon>Fungi</taxon>
        <taxon>Dikarya</taxon>
        <taxon>Ascomycota</taxon>
        <taxon>Pezizomycotina</taxon>
        <taxon>Eurotiomycetes</taxon>
        <taxon>Eurotiomycetidae</taxon>
        <taxon>Onygenales</taxon>
        <taxon>Arthrodermataceae</taxon>
        <taxon>Trichophyton</taxon>
    </lineage>
</organism>
<sequence length="87" mass="9872">MFQQILENLTLAMNPGYSKLLIHDHVIPETKAYWESTSLDLVMMANLGGIERTTTDWYAILESAGLKIVNIWTGRRGIESFIECKLA</sequence>
<dbReference type="RefSeq" id="XP_003021209.1">
    <property type="nucleotide sequence ID" value="XM_003021163.1"/>
</dbReference>
<protein>
    <submittedName>
        <fullName evidence="5">O-methyltransferase, putative</fullName>
    </submittedName>
</protein>